<dbReference type="GO" id="GO:0005737">
    <property type="term" value="C:cytoplasm"/>
    <property type="evidence" value="ECO:0007669"/>
    <property type="project" value="TreeGrafter"/>
</dbReference>
<dbReference type="GO" id="GO:0016020">
    <property type="term" value="C:membrane"/>
    <property type="evidence" value="ECO:0007669"/>
    <property type="project" value="InterPro"/>
</dbReference>
<dbReference type="InterPro" id="IPR038081">
    <property type="entry name" value="CalX-like_sf"/>
</dbReference>
<dbReference type="PANTHER" id="PTHR46682:SF1">
    <property type="entry name" value="ADHESION G-PROTEIN COUPLED RECEPTOR V1"/>
    <property type="match status" value="1"/>
</dbReference>
<proteinExistence type="predicted"/>
<dbReference type="GO" id="GO:0004930">
    <property type="term" value="F:G protein-coupled receptor activity"/>
    <property type="evidence" value="ECO:0007669"/>
    <property type="project" value="InterPro"/>
</dbReference>
<evidence type="ECO:0000313" key="1">
    <source>
        <dbReference type="EMBL" id="KAH3717843.1"/>
    </source>
</evidence>
<keyword evidence="2" id="KW-1185">Reference proteome</keyword>
<accession>A0A9D4HHR1</accession>
<dbReference type="AlphaFoldDB" id="A0A9D4HHR1"/>
<comment type="caution">
    <text evidence="1">The sequence shown here is derived from an EMBL/GenBank/DDBJ whole genome shotgun (WGS) entry which is preliminary data.</text>
</comment>
<reference evidence="1" key="2">
    <citation type="submission" date="2020-11" db="EMBL/GenBank/DDBJ databases">
        <authorList>
            <person name="McCartney M.A."/>
            <person name="Auch B."/>
            <person name="Kono T."/>
            <person name="Mallez S."/>
            <person name="Becker A."/>
            <person name="Gohl D.M."/>
            <person name="Silverstein K.A.T."/>
            <person name="Koren S."/>
            <person name="Bechman K.B."/>
            <person name="Herman A."/>
            <person name="Abrahante J.E."/>
            <person name="Garbe J."/>
        </authorList>
    </citation>
    <scope>NUCLEOTIDE SEQUENCE</scope>
    <source>
        <strain evidence="1">Duluth1</strain>
        <tissue evidence="1">Whole animal</tissue>
    </source>
</reference>
<organism evidence="1 2">
    <name type="scientific">Dreissena polymorpha</name>
    <name type="common">Zebra mussel</name>
    <name type="synonym">Mytilus polymorpha</name>
    <dbReference type="NCBI Taxonomy" id="45954"/>
    <lineage>
        <taxon>Eukaryota</taxon>
        <taxon>Metazoa</taxon>
        <taxon>Spiralia</taxon>
        <taxon>Lophotrochozoa</taxon>
        <taxon>Mollusca</taxon>
        <taxon>Bivalvia</taxon>
        <taxon>Autobranchia</taxon>
        <taxon>Heteroconchia</taxon>
        <taxon>Euheterodonta</taxon>
        <taxon>Imparidentia</taxon>
        <taxon>Neoheterodontei</taxon>
        <taxon>Myida</taxon>
        <taxon>Dreissenoidea</taxon>
        <taxon>Dreissenidae</taxon>
        <taxon>Dreissena</taxon>
    </lineage>
</organism>
<reference evidence="1" key="1">
    <citation type="journal article" date="2019" name="bioRxiv">
        <title>The Genome of the Zebra Mussel, Dreissena polymorpha: A Resource for Invasive Species Research.</title>
        <authorList>
            <person name="McCartney M.A."/>
            <person name="Auch B."/>
            <person name="Kono T."/>
            <person name="Mallez S."/>
            <person name="Zhang Y."/>
            <person name="Obille A."/>
            <person name="Becker A."/>
            <person name="Abrahante J.E."/>
            <person name="Garbe J."/>
            <person name="Badalamenti J.P."/>
            <person name="Herman A."/>
            <person name="Mangelson H."/>
            <person name="Liachko I."/>
            <person name="Sullivan S."/>
            <person name="Sone E.D."/>
            <person name="Koren S."/>
            <person name="Silverstein K.A.T."/>
            <person name="Beckman K.B."/>
            <person name="Gohl D.M."/>
        </authorList>
    </citation>
    <scope>NUCLEOTIDE SEQUENCE</scope>
    <source>
        <strain evidence="1">Duluth1</strain>
        <tissue evidence="1">Whole animal</tissue>
    </source>
</reference>
<dbReference type="GO" id="GO:0001965">
    <property type="term" value="F:G-protein alpha-subunit binding"/>
    <property type="evidence" value="ECO:0007669"/>
    <property type="project" value="TreeGrafter"/>
</dbReference>
<evidence type="ECO:0000313" key="2">
    <source>
        <dbReference type="Proteomes" id="UP000828390"/>
    </source>
</evidence>
<dbReference type="Proteomes" id="UP000828390">
    <property type="component" value="Unassembled WGS sequence"/>
</dbReference>
<dbReference type="InterPro" id="IPR026919">
    <property type="entry name" value="ADGRV1"/>
</dbReference>
<gene>
    <name evidence="1" type="ORF">DPMN_060639</name>
</gene>
<dbReference type="Gene3D" id="2.60.40.2030">
    <property type="match status" value="1"/>
</dbReference>
<dbReference type="PANTHER" id="PTHR46682">
    <property type="entry name" value="ADHESION G-PROTEIN COUPLED RECEPTOR V1"/>
    <property type="match status" value="1"/>
</dbReference>
<dbReference type="GO" id="GO:0010855">
    <property type="term" value="F:adenylate cyclase inhibitor activity"/>
    <property type="evidence" value="ECO:0007669"/>
    <property type="project" value="TreeGrafter"/>
</dbReference>
<dbReference type="EMBL" id="JAIWYP010000013">
    <property type="protein sequence ID" value="KAH3717843.1"/>
    <property type="molecule type" value="Genomic_DNA"/>
</dbReference>
<protein>
    <submittedName>
        <fullName evidence="1">Uncharacterized protein</fullName>
    </submittedName>
</protein>
<sequence length="87" mass="9350">MKDQVRYAFINITIVDNSIPEDEKTFVVTLLNPSGGAALGKGSAVIVLIQPSDGAFGVFQFGPNYRGIQVMETGDSGFNVVPIQVCW</sequence>
<name>A0A9D4HHR1_DREPO</name>
<dbReference type="GO" id="GO:0071277">
    <property type="term" value="P:cellular response to calcium ion"/>
    <property type="evidence" value="ECO:0007669"/>
    <property type="project" value="TreeGrafter"/>
</dbReference>
<dbReference type="SUPFAM" id="SSF141072">
    <property type="entry name" value="CalX-like"/>
    <property type="match status" value="1"/>
</dbReference>